<evidence type="ECO:0000256" key="1">
    <source>
        <dbReference type="SAM" id="SignalP"/>
    </source>
</evidence>
<name>A0A1I1YGI1_9BACL</name>
<dbReference type="OrthoDB" id="2606457at2"/>
<accession>A0A1I1YGI1</accession>
<gene>
    <name evidence="2" type="ORF">SAMN05216378_2621</name>
</gene>
<keyword evidence="3" id="KW-1185">Reference proteome</keyword>
<feature type="signal peptide" evidence="1">
    <location>
        <begin position="1"/>
        <end position="24"/>
    </location>
</feature>
<dbReference type="Proteomes" id="UP000198855">
    <property type="component" value="Unassembled WGS sequence"/>
</dbReference>
<proteinExistence type="predicted"/>
<evidence type="ECO:0000313" key="3">
    <source>
        <dbReference type="Proteomes" id="UP000198855"/>
    </source>
</evidence>
<evidence type="ECO:0008006" key="4">
    <source>
        <dbReference type="Google" id="ProtNLM"/>
    </source>
</evidence>
<organism evidence="2 3">
    <name type="scientific">Paenibacillus catalpae</name>
    <dbReference type="NCBI Taxonomy" id="1045775"/>
    <lineage>
        <taxon>Bacteria</taxon>
        <taxon>Bacillati</taxon>
        <taxon>Bacillota</taxon>
        <taxon>Bacilli</taxon>
        <taxon>Bacillales</taxon>
        <taxon>Paenibacillaceae</taxon>
        <taxon>Paenibacillus</taxon>
    </lineage>
</organism>
<evidence type="ECO:0000313" key="2">
    <source>
        <dbReference type="EMBL" id="SFE18138.1"/>
    </source>
</evidence>
<dbReference type="STRING" id="1045775.SAMN05216378_2621"/>
<protein>
    <recommendedName>
        <fullName evidence="4">Lipoprotein</fullName>
    </recommendedName>
</protein>
<dbReference type="EMBL" id="FOMT01000002">
    <property type="protein sequence ID" value="SFE18138.1"/>
    <property type="molecule type" value="Genomic_DNA"/>
</dbReference>
<reference evidence="3" key="1">
    <citation type="submission" date="2016-10" db="EMBL/GenBank/DDBJ databases">
        <authorList>
            <person name="Varghese N."/>
            <person name="Submissions S."/>
        </authorList>
    </citation>
    <scope>NUCLEOTIDE SEQUENCE [LARGE SCALE GENOMIC DNA]</scope>
    <source>
        <strain evidence="3">CGMCC 1.10784</strain>
    </source>
</reference>
<dbReference type="AlphaFoldDB" id="A0A1I1YGI1"/>
<dbReference type="RefSeq" id="WP_091185484.1">
    <property type="nucleotide sequence ID" value="NZ_FOMT01000002.1"/>
</dbReference>
<keyword evidence="1" id="KW-0732">Signal</keyword>
<dbReference type="PROSITE" id="PS51257">
    <property type="entry name" value="PROKAR_LIPOPROTEIN"/>
    <property type="match status" value="1"/>
</dbReference>
<sequence>MNKLALLFASASLLIFISGCSSFMDPVPKNVFMIKKYNEGNKNNATSITGGVLSVETTKSLGLNAVEKYLGIRLLPDEVQFDVTVVDLNALKELVEHDIRQDEKQNAEESLKEVPEGLFYLTITSPNNERYELVLNAGTGDVLKISNEPQMREVSGGIPSDKTVNSHSEITNKFLQEKEALNPRDFQEDGGLFVEDKKIAYYCFRSIKDNSLKYVIEIDLAKNKITGFNKDIMALLTWNAKVSVKMPSMQE</sequence>
<feature type="chain" id="PRO_5011441144" description="Lipoprotein" evidence="1">
    <location>
        <begin position="25"/>
        <end position="251"/>
    </location>
</feature>